<evidence type="ECO:0000313" key="1">
    <source>
        <dbReference type="EMBL" id="AAL73299.1"/>
    </source>
</evidence>
<proteinExistence type="predicted"/>
<reference evidence="1 2" key="1">
    <citation type="journal article" date="2002" name="Appl. Environ. Microbiol.">
        <title>Genomic sequence and evolution of marine cyanophage P60: a new insight on lytic and lysogenic phages.</title>
        <authorList>
            <person name="Chen F."/>
            <person name="Lu J."/>
        </authorList>
    </citation>
    <scope>NUCLEOTIDE SEQUENCE</scope>
</reference>
<sequence length="144" mass="16406">MDSNTLKFGQLAALTSFTGQQQATNQFIDAAITNEVQTASLNNLSLGVEAAYEPAKLGQGTQQPMEGIRNQYRRYQEEMYTNKHYGVESIDKANLIDYKKKVDRMVEMKYLPESVKYPKIKEERIKNHNYSLEERENASGFGGL</sequence>
<name>Q8W6Y0_9CAUD</name>
<dbReference type="KEGG" id="vg:932733"/>
<accession>Q8W6Y0</accession>
<dbReference type="GeneID" id="932733"/>
<dbReference type="RefSeq" id="NP_570361.1">
    <property type="nucleotide sequence ID" value="NC_003390.2"/>
</dbReference>
<gene>
    <name evidence="1" type="ORF">P60_gp52</name>
</gene>
<evidence type="ECO:0000313" key="2">
    <source>
        <dbReference type="Proteomes" id="UP000001761"/>
    </source>
</evidence>
<dbReference type="EMBL" id="AF338467">
    <property type="protein sequence ID" value="AAL73299.1"/>
    <property type="molecule type" value="Genomic_DNA"/>
</dbReference>
<dbReference type="Proteomes" id="UP000001761">
    <property type="component" value="Segment"/>
</dbReference>
<organism evidence="1 2">
    <name type="scientific">Synechococcus phage P60</name>
    <dbReference type="NCBI Taxonomy" id="2905923"/>
    <lineage>
        <taxon>Viruses</taxon>
        <taxon>Duplodnaviria</taxon>
        <taxon>Heunggongvirae</taxon>
        <taxon>Uroviricota</taxon>
        <taxon>Caudoviricetes</taxon>
        <taxon>Autographivirales</taxon>
        <taxon>Tiilvirus</taxon>
        <taxon>Tiilvirus P60</taxon>
    </lineage>
</organism>
<keyword evidence="2" id="KW-1185">Reference proteome</keyword>
<protein>
    <submittedName>
        <fullName evidence="1">Uncharacterized protein</fullName>
    </submittedName>
</protein>